<dbReference type="KEGG" id="pob:LPB03_05215"/>
<reference evidence="2" key="1">
    <citation type="submission" date="2016-02" db="EMBL/GenBank/DDBJ databases">
        <authorList>
            <person name="Shin S.-K."/>
            <person name="Yi H."/>
            <person name="Kim E."/>
        </authorList>
    </citation>
    <scope>NUCLEOTIDE SEQUENCE [LARGE SCALE GENOMIC DNA]</scope>
    <source>
        <strain evidence="2">LPB0003</strain>
    </source>
</reference>
<evidence type="ECO:0000313" key="2">
    <source>
        <dbReference type="Proteomes" id="UP000092584"/>
    </source>
</evidence>
<name>A0A1B8TX97_9FLAO</name>
<dbReference type="RefSeq" id="WP_065318944.1">
    <property type="nucleotide sequence ID" value="NZ_CP017477.1"/>
</dbReference>
<dbReference type="AlphaFoldDB" id="A0A1B8TX97"/>
<organism evidence="1 2">
    <name type="scientific">Polaribacter vadi</name>
    <dbReference type="NCBI Taxonomy" id="1774273"/>
    <lineage>
        <taxon>Bacteria</taxon>
        <taxon>Pseudomonadati</taxon>
        <taxon>Bacteroidota</taxon>
        <taxon>Flavobacteriia</taxon>
        <taxon>Flavobacteriales</taxon>
        <taxon>Flavobacteriaceae</taxon>
    </lineage>
</organism>
<dbReference type="STRING" id="1774273.LPB03_05215"/>
<comment type="caution">
    <text evidence="1">The sequence shown here is derived from an EMBL/GenBank/DDBJ whole genome shotgun (WGS) entry which is preliminary data.</text>
</comment>
<accession>A0A1B8TX97</accession>
<protein>
    <submittedName>
        <fullName evidence="1">Uncharacterized protein</fullName>
    </submittedName>
</protein>
<dbReference type="Proteomes" id="UP000092584">
    <property type="component" value="Unassembled WGS sequence"/>
</dbReference>
<dbReference type="EMBL" id="LSFM01000022">
    <property type="protein sequence ID" value="OBY64194.1"/>
    <property type="molecule type" value="Genomic_DNA"/>
</dbReference>
<dbReference type="OrthoDB" id="1446480at2"/>
<sequence length="139" mass="16522">MKIFLIILSTLFFAKGCSNQINIEEVEIQYVAETRGYYYSIKIEDKNFYVINARNDKPKEVHLSKNEWNVLSKLFNEIDLTTFEKLIGETNERDFDKRPFGNLFITKNDKKFQTKGFDHTIPPREIKPFIDLILQYSKK</sequence>
<evidence type="ECO:0000313" key="1">
    <source>
        <dbReference type="EMBL" id="OBY64194.1"/>
    </source>
</evidence>
<gene>
    <name evidence="1" type="ORF">LPB3_07280</name>
</gene>
<keyword evidence="2" id="KW-1185">Reference proteome</keyword>
<proteinExistence type="predicted"/>